<dbReference type="SUPFAM" id="SSF159888">
    <property type="entry name" value="YdhG-like"/>
    <property type="match status" value="1"/>
</dbReference>
<dbReference type="RefSeq" id="WP_348739926.1">
    <property type="nucleotide sequence ID" value="NZ_CAXJRC010000044.1"/>
</dbReference>
<dbReference type="InterPro" id="IPR016786">
    <property type="entry name" value="YdeI_bac"/>
</dbReference>
<comment type="caution">
    <text evidence="2">The sequence shown here is derived from an EMBL/GenBank/DDBJ whole genome shotgun (WGS) entry which is preliminary data.</text>
</comment>
<proteinExistence type="predicted"/>
<sequence length="198" mass="23061">MNLEVTTYIQDKKKWTQELTLLRSILIELPLEETIKWGMPAYLCKGKNIIGLGAFKEYCAIWFHQGVFLQDKLKLLINAQEGKTKAMRQWRFYSINDISINTVKEYVKEAIDNSIAGKEIKPERKNKNVIVPKELKVTLDSNDLLSQKFNLLTNGKQREFAEYISEAKRLQTKHKRLDKIIPMIIKGIGLNDKYKKSN</sequence>
<evidence type="ECO:0000313" key="3">
    <source>
        <dbReference type="Proteomes" id="UP001497602"/>
    </source>
</evidence>
<dbReference type="EMBL" id="CAXJRC010000044">
    <property type="protein sequence ID" value="CAL2108343.1"/>
    <property type="molecule type" value="Genomic_DNA"/>
</dbReference>
<gene>
    <name evidence="2" type="ORF">T190115A13A_70116</name>
</gene>
<evidence type="ECO:0000259" key="1">
    <source>
        <dbReference type="Pfam" id="PF08818"/>
    </source>
</evidence>
<dbReference type="Pfam" id="PF13376">
    <property type="entry name" value="OmdA"/>
    <property type="match status" value="1"/>
</dbReference>
<evidence type="ECO:0000313" key="2">
    <source>
        <dbReference type="EMBL" id="CAL2108343.1"/>
    </source>
</evidence>
<dbReference type="Proteomes" id="UP001497602">
    <property type="component" value="Unassembled WGS sequence"/>
</dbReference>
<feature type="domain" description="YdhG-like" evidence="1">
    <location>
        <begin position="15"/>
        <end position="111"/>
    </location>
</feature>
<dbReference type="Pfam" id="PF08818">
    <property type="entry name" value="DUF1801"/>
    <property type="match status" value="1"/>
</dbReference>
<dbReference type="Gene3D" id="3.90.1150.200">
    <property type="match status" value="1"/>
</dbReference>
<dbReference type="InterPro" id="IPR014922">
    <property type="entry name" value="YdhG-like"/>
</dbReference>
<accession>A0ABP1FDB8</accession>
<protein>
    <recommendedName>
        <fullName evidence="1">YdhG-like domain-containing protein</fullName>
    </recommendedName>
</protein>
<reference evidence="2 3" key="1">
    <citation type="submission" date="2024-05" db="EMBL/GenBank/DDBJ databases">
        <authorList>
            <person name="Duchaud E."/>
        </authorList>
    </citation>
    <scope>NUCLEOTIDE SEQUENCE [LARGE SCALE GENOMIC DNA]</scope>
    <source>
        <strain evidence="2">Ena-SAMPLE-TAB-13-05-2024-13:56:06:370-140305</strain>
    </source>
</reference>
<name>A0ABP1FDB8_9FLAO</name>
<organism evidence="2 3">
    <name type="scientific">Tenacibaculum vairaonense</name>
    <dbReference type="NCBI Taxonomy" id="3137860"/>
    <lineage>
        <taxon>Bacteria</taxon>
        <taxon>Pseudomonadati</taxon>
        <taxon>Bacteroidota</taxon>
        <taxon>Flavobacteriia</taxon>
        <taxon>Flavobacteriales</taxon>
        <taxon>Flavobacteriaceae</taxon>
        <taxon>Tenacibaculum</taxon>
    </lineage>
</organism>
<keyword evidence="3" id="KW-1185">Reference proteome</keyword>
<dbReference type="PIRSF" id="PIRSF021308">
    <property type="entry name" value="UCP021308"/>
    <property type="match status" value="1"/>
</dbReference>